<dbReference type="Gene3D" id="1.25.10.10">
    <property type="entry name" value="Leucine-rich Repeat Variant"/>
    <property type="match status" value="2"/>
</dbReference>
<dbReference type="PANTHER" id="PTHR23346:SF19">
    <property type="entry name" value="PROTEASOME ADAPTER AND SCAFFOLD PROTEIN ECM29"/>
    <property type="match status" value="1"/>
</dbReference>
<proteinExistence type="predicted"/>
<keyword evidence="4" id="KW-1185">Reference proteome</keyword>
<dbReference type="GO" id="GO:0005737">
    <property type="term" value="C:cytoplasm"/>
    <property type="evidence" value="ECO:0007669"/>
    <property type="project" value="TreeGrafter"/>
</dbReference>
<evidence type="ECO:0000313" key="4">
    <source>
        <dbReference type="Proteomes" id="UP000789342"/>
    </source>
</evidence>
<name>A0A9N9D0J2_9GLOM</name>
<evidence type="ECO:0000256" key="1">
    <source>
        <dbReference type="ARBA" id="ARBA00022737"/>
    </source>
</evidence>
<dbReference type="Proteomes" id="UP000789342">
    <property type="component" value="Unassembled WGS sequence"/>
</dbReference>
<accession>A0A9N9D0J2</accession>
<dbReference type="Pfam" id="PF24492">
    <property type="entry name" value="HEAT_ECM29"/>
    <property type="match status" value="1"/>
</dbReference>
<feature type="domain" description="Proteasome adapter and scaffold protein ECM29 HEAT-repeat" evidence="2">
    <location>
        <begin position="208"/>
        <end position="368"/>
    </location>
</feature>
<gene>
    <name evidence="3" type="ORF">AMORRO_LOCUS8681</name>
</gene>
<evidence type="ECO:0000313" key="3">
    <source>
        <dbReference type="EMBL" id="CAG8621440.1"/>
    </source>
</evidence>
<sequence length="749" mass="84382">FMQLASHNAMWQSRKGAAFGFSSIIAQAEEELKPYLKDLIPRLYRFQYDPNPRVNEAMTSIWKSLVKEPKKIMEEYFETIVKDLLKSLGDRLWKTREASANALTDLLQGRSIQELEPFLQDLWNMCFRALDDIKESVRIAAFKTCRTLTKVTVKYCNPENVSVVDGQKFMKVVIPFLLTKGLLSDAEDVRKFSLRTILEICKTSKGLLKPHIAELVSTLLEGLSSMEPQVMNYLSFHVEKYEVTQEQLESTRLSAAKMSPMMEGIESCVDYIDTGVMEELTPKLLQLIRKGLGLPTKAGCARFLVTMTLKQATTLRPFADNIMKALSGSILDNSSAVRKSYAVAAGYVAHLSTDSTLIRFIGHLKKIYCDNSEQDIRSIAGITVLEISRHASDEMKRIYVEILPFAYYGMHDSDDGIKNVWTEVWDENTAGSTGAIKLYLKELIDLLSKLMESPSWLTKRQAAETIADVAKTIEQSLLPYMKLVLPLLINGLSGRTWVGKEALVQALATSSIYCKEYFDQGDSQVKLNEVSNVLIRESKKTNKQYKRNCLDNLGLFADAYNNRLDIYTEVKDFLIELAIGEQNPDEMDEDDANEQPLFLLVKASAMKCLGLVWSKNREVQLHHSKELGTILAESLGSGKNIWNVRLGVLASLEKFIEKLDFTDDKELVLDEETLIKIFGGLKEGLMDAKYSVVRTASLNSLKKITEKINDTKLMSSGKVRQGLLDTLSIAEKDPVPGISELVKEIRKSI</sequence>
<feature type="non-terminal residue" evidence="3">
    <location>
        <position position="1"/>
    </location>
</feature>
<reference evidence="3" key="1">
    <citation type="submission" date="2021-06" db="EMBL/GenBank/DDBJ databases">
        <authorList>
            <person name="Kallberg Y."/>
            <person name="Tangrot J."/>
            <person name="Rosling A."/>
        </authorList>
    </citation>
    <scope>NUCLEOTIDE SEQUENCE</scope>
    <source>
        <strain evidence="3">CL551</strain>
    </source>
</reference>
<dbReference type="PANTHER" id="PTHR23346">
    <property type="entry name" value="TRANSLATIONAL ACTIVATOR GCN1-RELATED"/>
    <property type="match status" value="1"/>
</dbReference>
<dbReference type="EMBL" id="CAJVPV010007638">
    <property type="protein sequence ID" value="CAG8621440.1"/>
    <property type="molecule type" value="Genomic_DNA"/>
</dbReference>
<organism evidence="3 4">
    <name type="scientific">Acaulospora morrowiae</name>
    <dbReference type="NCBI Taxonomy" id="94023"/>
    <lineage>
        <taxon>Eukaryota</taxon>
        <taxon>Fungi</taxon>
        <taxon>Fungi incertae sedis</taxon>
        <taxon>Mucoromycota</taxon>
        <taxon>Glomeromycotina</taxon>
        <taxon>Glomeromycetes</taxon>
        <taxon>Diversisporales</taxon>
        <taxon>Acaulosporaceae</taxon>
        <taxon>Acaulospora</taxon>
    </lineage>
</organism>
<dbReference type="InterPro" id="IPR016024">
    <property type="entry name" value="ARM-type_fold"/>
</dbReference>
<dbReference type="GO" id="GO:0060090">
    <property type="term" value="F:molecular adaptor activity"/>
    <property type="evidence" value="ECO:0007669"/>
    <property type="project" value="TreeGrafter"/>
</dbReference>
<evidence type="ECO:0000259" key="2">
    <source>
        <dbReference type="Pfam" id="PF24492"/>
    </source>
</evidence>
<protein>
    <submittedName>
        <fullName evidence="3">5554_t:CDS:1</fullName>
    </submittedName>
</protein>
<dbReference type="SUPFAM" id="SSF48371">
    <property type="entry name" value="ARM repeat"/>
    <property type="match status" value="2"/>
</dbReference>
<keyword evidence="1" id="KW-0677">Repeat</keyword>
<dbReference type="AlphaFoldDB" id="A0A9N9D0J2"/>
<comment type="caution">
    <text evidence="3">The sequence shown here is derived from an EMBL/GenBank/DDBJ whole genome shotgun (WGS) entry which is preliminary data.</text>
</comment>
<dbReference type="Pfam" id="PF23731">
    <property type="entry name" value="ARM_ECM29_C"/>
    <property type="match status" value="1"/>
</dbReference>
<dbReference type="InterPro" id="IPR011989">
    <property type="entry name" value="ARM-like"/>
</dbReference>
<dbReference type="GO" id="GO:0005634">
    <property type="term" value="C:nucleus"/>
    <property type="evidence" value="ECO:0007669"/>
    <property type="project" value="TreeGrafter"/>
</dbReference>
<dbReference type="InterPro" id="IPR055443">
    <property type="entry name" value="HEAT_ECM29"/>
</dbReference>
<dbReference type="GO" id="GO:0036503">
    <property type="term" value="P:ERAD pathway"/>
    <property type="evidence" value="ECO:0007669"/>
    <property type="project" value="TreeGrafter"/>
</dbReference>
<dbReference type="OrthoDB" id="16066at2759"/>